<dbReference type="KEGG" id="tng:GSTEN00010405G001"/>
<reference evidence="1" key="1">
    <citation type="journal article" date="2004" name="Nature">
        <title>Genome duplication in the teleost fish Tetraodon nigroviridis reveals the early vertebrate proto-karyotype.</title>
        <authorList>
            <person name="Jaillon O."/>
            <person name="Aury J.-M."/>
            <person name="Brunet F."/>
            <person name="Petit J.-L."/>
            <person name="Stange-Thomann N."/>
            <person name="Mauceli E."/>
            <person name="Bouneau L."/>
            <person name="Fischer C."/>
            <person name="Ozouf-Costaz C."/>
            <person name="Bernot A."/>
            <person name="Nicaud S."/>
            <person name="Jaffe D."/>
            <person name="Fisher S."/>
            <person name="Lutfalla G."/>
            <person name="Dossat C."/>
            <person name="Segurens B."/>
            <person name="Dasilva C."/>
            <person name="Salanoubat M."/>
            <person name="Levy M."/>
            <person name="Boudet N."/>
            <person name="Castellano S."/>
            <person name="Anthouard V."/>
            <person name="Jubin C."/>
            <person name="Castelli V."/>
            <person name="Katinka M."/>
            <person name="Vacherie B."/>
            <person name="Biemont C."/>
            <person name="Skalli Z."/>
            <person name="Cattolico L."/>
            <person name="Poulain J."/>
            <person name="De Berardinis V."/>
            <person name="Cruaud C."/>
            <person name="Duprat S."/>
            <person name="Brottier P."/>
            <person name="Coutanceau J.-P."/>
            <person name="Gouzy J."/>
            <person name="Parra G."/>
            <person name="Lardier G."/>
            <person name="Chapple C."/>
            <person name="McKernan K.J."/>
            <person name="McEwan P."/>
            <person name="Bosak S."/>
            <person name="Kellis M."/>
            <person name="Volff J.-N."/>
            <person name="Guigo R."/>
            <person name="Zody M.C."/>
            <person name="Mesirov J."/>
            <person name="Lindblad-Toh K."/>
            <person name="Birren B."/>
            <person name="Nusbaum C."/>
            <person name="Kahn D."/>
            <person name="Robinson-Rechavi M."/>
            <person name="Laudet V."/>
            <person name="Schachter V."/>
            <person name="Quetier F."/>
            <person name="Saurin W."/>
            <person name="Scarpelli C."/>
            <person name="Wincker P."/>
            <person name="Lander E.S."/>
            <person name="Weissenbach J."/>
            <person name="Roest Crollius H."/>
        </authorList>
    </citation>
    <scope>NUCLEOTIDE SEQUENCE [LARGE SCALE GENOMIC DNA]</scope>
</reference>
<reference evidence="1" key="2">
    <citation type="submission" date="2004-02" db="EMBL/GenBank/DDBJ databases">
        <authorList>
            <consortium name="Genoscope"/>
            <consortium name="Whitehead Institute Centre for Genome Research"/>
        </authorList>
    </citation>
    <scope>NUCLEOTIDE SEQUENCE</scope>
</reference>
<protein>
    <submittedName>
        <fullName evidence="1">Chromosome undetermined SCAF12102, whole genome shotgun sequence</fullName>
    </submittedName>
</protein>
<dbReference type="EMBL" id="CAAE01012102">
    <property type="protein sequence ID" value="CAF94362.1"/>
    <property type="molecule type" value="Genomic_DNA"/>
</dbReference>
<sequence>TQLELWEVNHVLNVSPRIRPWPGCWDTGSPDLSLALARRWVVIRHPQWLA</sequence>
<evidence type="ECO:0000313" key="1">
    <source>
        <dbReference type="EMBL" id="CAF94362.1"/>
    </source>
</evidence>
<accession>Q4SYC0</accession>
<proteinExistence type="predicted"/>
<feature type="non-terminal residue" evidence="1">
    <location>
        <position position="1"/>
    </location>
</feature>
<name>Q4SYC0_TETNG</name>
<organism evidence="1">
    <name type="scientific">Tetraodon nigroviridis</name>
    <name type="common">Spotted green pufferfish</name>
    <name type="synonym">Chelonodon nigroviridis</name>
    <dbReference type="NCBI Taxonomy" id="99883"/>
    <lineage>
        <taxon>Eukaryota</taxon>
        <taxon>Metazoa</taxon>
        <taxon>Chordata</taxon>
        <taxon>Craniata</taxon>
        <taxon>Vertebrata</taxon>
        <taxon>Euteleostomi</taxon>
        <taxon>Actinopterygii</taxon>
        <taxon>Neopterygii</taxon>
        <taxon>Teleostei</taxon>
        <taxon>Neoteleostei</taxon>
        <taxon>Acanthomorphata</taxon>
        <taxon>Eupercaria</taxon>
        <taxon>Tetraodontiformes</taxon>
        <taxon>Tetradontoidea</taxon>
        <taxon>Tetraodontidae</taxon>
        <taxon>Tetraodon</taxon>
    </lineage>
</organism>
<gene>
    <name evidence="1" type="ORF">GSTENG00010405001</name>
</gene>
<dbReference type="AlphaFoldDB" id="Q4SYC0"/>